<keyword evidence="1" id="KW-0472">Membrane</keyword>
<keyword evidence="1" id="KW-0812">Transmembrane</keyword>
<feature type="transmembrane region" description="Helical" evidence="1">
    <location>
        <begin position="453"/>
        <end position="475"/>
    </location>
</feature>
<evidence type="ECO:0000313" key="3">
    <source>
        <dbReference type="EMBL" id="TWH70670.1"/>
    </source>
</evidence>
<keyword evidence="4" id="KW-1185">Reference proteome</keyword>
<organism evidence="3 4">
    <name type="scientific">Micromonospora olivasterospora</name>
    <dbReference type="NCBI Taxonomy" id="1880"/>
    <lineage>
        <taxon>Bacteria</taxon>
        <taxon>Bacillati</taxon>
        <taxon>Actinomycetota</taxon>
        <taxon>Actinomycetes</taxon>
        <taxon>Micromonosporales</taxon>
        <taxon>Micromonosporaceae</taxon>
        <taxon>Micromonospora</taxon>
    </lineage>
</organism>
<feature type="signal peptide" evidence="2">
    <location>
        <begin position="1"/>
        <end position="31"/>
    </location>
</feature>
<evidence type="ECO:0000256" key="1">
    <source>
        <dbReference type="SAM" id="Phobius"/>
    </source>
</evidence>
<dbReference type="EMBL" id="VLKE01000001">
    <property type="protein sequence ID" value="TWH70670.1"/>
    <property type="molecule type" value="Genomic_DNA"/>
</dbReference>
<reference evidence="3 4" key="1">
    <citation type="submission" date="2019-07" db="EMBL/GenBank/DDBJ databases">
        <title>R&amp;d 2014.</title>
        <authorList>
            <person name="Klenk H.-P."/>
        </authorList>
    </citation>
    <scope>NUCLEOTIDE SEQUENCE [LARGE SCALE GENOMIC DNA]</scope>
    <source>
        <strain evidence="3 4">DSM 43868</strain>
    </source>
</reference>
<evidence type="ECO:0000256" key="2">
    <source>
        <dbReference type="SAM" id="SignalP"/>
    </source>
</evidence>
<dbReference type="NCBIfam" id="TIGR01167">
    <property type="entry name" value="LPXTG_anchor"/>
    <property type="match status" value="1"/>
</dbReference>
<name>A0A562IIB1_MICOL</name>
<evidence type="ECO:0000313" key="4">
    <source>
        <dbReference type="Proteomes" id="UP000319825"/>
    </source>
</evidence>
<accession>A0A562IIB1</accession>
<keyword evidence="2" id="KW-0732">Signal</keyword>
<protein>
    <submittedName>
        <fullName evidence="3">LPXTG-motif cell wall-anchored protein</fullName>
    </submittedName>
</protein>
<dbReference type="AlphaFoldDB" id="A0A562IIB1"/>
<gene>
    <name evidence="3" type="ORF">JD77_05695</name>
</gene>
<feature type="chain" id="PRO_5022116587" evidence="2">
    <location>
        <begin position="32"/>
        <end position="485"/>
    </location>
</feature>
<sequence>MNRTLRRLLSLAGGLLLGMLAALVAVSPAAAHQTRVSGAAVCQPDGTYEITWQVNNGSWENRYAQITKLVARPQEPIDGIKVGSAISADTDGNGPKGVVTGVQRVPGTTTSATLTVSATWFERNGDRTGISSTDSGHAAGLKGTCRKTPQCVGMAQATYKHTFDGAKGRATIELAGDLPLCKDQKQEFLLVSYFAPSAEASWPQYAHDHHIAAIDATHRKVELKVDVPKCYTQIDLVWGGKSELITPMLAKGKRYGDKKLGSKGKPGNRSAGPLGAYNGGAVSCAQPKATFVPACDGSVTVHLSGGRYPVTFRVTAAGVDRAAEVPAGKSVKLQLPAGTGPIVVAERGKEVARYLWSRPSTCGLPTMSTESTCTELKVTITHPGQGMPPMEAVASYGTQDRKITASDGRSETVVFAAGRERVVNVVFDGDDYKLIGEYEDPGTCEKLPATGAMTARISLIGVLMVAFGAALIIFVRRRKTSTDER</sequence>
<keyword evidence="1" id="KW-1133">Transmembrane helix</keyword>
<proteinExistence type="predicted"/>
<dbReference type="Proteomes" id="UP000319825">
    <property type="component" value="Unassembled WGS sequence"/>
</dbReference>
<comment type="caution">
    <text evidence="3">The sequence shown here is derived from an EMBL/GenBank/DDBJ whole genome shotgun (WGS) entry which is preliminary data.</text>
</comment>